<evidence type="ECO:0000256" key="3">
    <source>
        <dbReference type="ARBA" id="ARBA00022801"/>
    </source>
</evidence>
<evidence type="ECO:0000313" key="6">
    <source>
        <dbReference type="EMBL" id="CAG9773939.1"/>
    </source>
</evidence>
<feature type="domain" description="PPPDE" evidence="5">
    <location>
        <begin position="4"/>
        <end position="146"/>
    </location>
</feature>
<dbReference type="EMBL" id="OU892285">
    <property type="protein sequence ID" value="CAG9773939.1"/>
    <property type="molecule type" value="Genomic_DNA"/>
</dbReference>
<keyword evidence="2" id="KW-0645">Protease</keyword>
<dbReference type="PROSITE" id="PS51858">
    <property type="entry name" value="PPPDE"/>
    <property type="match status" value="1"/>
</dbReference>
<keyword evidence="7" id="KW-1185">Reference proteome</keyword>
<protein>
    <recommendedName>
        <fullName evidence="5">PPPDE domain-containing protein</fullName>
    </recommendedName>
</protein>
<dbReference type="PANTHER" id="PTHR12378:SF7">
    <property type="entry name" value="DESUMOYLATING ISOPEPTIDASE 1"/>
    <property type="match status" value="1"/>
</dbReference>
<dbReference type="GO" id="GO:0070646">
    <property type="term" value="P:protein modification by small protein removal"/>
    <property type="evidence" value="ECO:0007669"/>
    <property type="project" value="TreeGrafter"/>
</dbReference>
<gene>
    <name evidence="6" type="ORF">CEUTPL_LOCUS14324</name>
</gene>
<evidence type="ECO:0000256" key="1">
    <source>
        <dbReference type="ARBA" id="ARBA00008140"/>
    </source>
</evidence>
<dbReference type="InterPro" id="IPR042266">
    <property type="entry name" value="PPPDE_sf"/>
</dbReference>
<dbReference type="InterPro" id="IPR008580">
    <property type="entry name" value="PPPDE_dom"/>
</dbReference>
<reference evidence="6" key="1">
    <citation type="submission" date="2022-01" db="EMBL/GenBank/DDBJ databases">
        <authorList>
            <person name="King R."/>
        </authorList>
    </citation>
    <scope>NUCLEOTIDE SEQUENCE</scope>
</reference>
<evidence type="ECO:0000259" key="5">
    <source>
        <dbReference type="PROSITE" id="PS51858"/>
    </source>
</evidence>
<dbReference type="Pfam" id="PF05903">
    <property type="entry name" value="Peptidase_C97"/>
    <property type="match status" value="1"/>
</dbReference>
<accession>A0A9N9QK93</accession>
<dbReference type="Gene3D" id="1.25.10.10">
    <property type="entry name" value="Leucine-rich Repeat Variant"/>
    <property type="match status" value="1"/>
</dbReference>
<name>A0A9N9QK93_9CUCU</name>
<keyword evidence="3" id="KW-0378">Hydrolase</keyword>
<dbReference type="SMART" id="SM01179">
    <property type="entry name" value="DUF862"/>
    <property type="match status" value="1"/>
</dbReference>
<organism evidence="6 7">
    <name type="scientific">Ceutorhynchus assimilis</name>
    <name type="common">cabbage seed weevil</name>
    <dbReference type="NCBI Taxonomy" id="467358"/>
    <lineage>
        <taxon>Eukaryota</taxon>
        <taxon>Metazoa</taxon>
        <taxon>Ecdysozoa</taxon>
        <taxon>Arthropoda</taxon>
        <taxon>Hexapoda</taxon>
        <taxon>Insecta</taxon>
        <taxon>Pterygota</taxon>
        <taxon>Neoptera</taxon>
        <taxon>Endopterygota</taxon>
        <taxon>Coleoptera</taxon>
        <taxon>Polyphaga</taxon>
        <taxon>Cucujiformia</taxon>
        <taxon>Curculionidae</taxon>
        <taxon>Ceutorhynchinae</taxon>
        <taxon>Ceutorhynchus</taxon>
    </lineage>
</organism>
<dbReference type="Gene3D" id="3.90.1720.30">
    <property type="entry name" value="PPPDE domains"/>
    <property type="match status" value="1"/>
</dbReference>
<evidence type="ECO:0000256" key="4">
    <source>
        <dbReference type="SAM" id="Coils"/>
    </source>
</evidence>
<proteinExistence type="inferred from homology"/>
<sequence length="530" mass="60070">MESHRVEVYIYDLSMGMAAHLSPMLIGKRIEGIWHTSIVVYNREYFFGSHGVESCNPGKTAIGTPKEIKYLGDTQVPYSVFIEYLSGLAHSSFTGKSYQLFTHNCNNFSEEIAQFLCGVSIPKYILDLPNEVLNANLGQSIAALVGQLEKSARPIEEEQQQAIARENSPDLSKEIEEARYNSFVLEQRRKTLREKLAKKERKKEKKRKKILDAGGVIPAELEEIAMADTEALNGDEPAPLPSEQAFALEEEEKREDEAKKKARDPPIIYRDFIDVKEEFDGLVSIIDGKLNPEEQKSTEELQQYMIGGEGSWALSDGFLDYINRLLNDKQLPVEARVKILNLLAAAALKDDLILVLHSDRKDHVIMNYAFEIDRLSKEEQEALSLFVANMFDNLSSSEWLLYISEWSFNNQQISNIRVTTKVAVHCLLSDNATLQDRGAAIIYNLASKEVKTVVFDDIAVEITMALLQYFNQKPSEEQLFRCMKSLARFAEISKQEVPQLIQMIGPDPKTFKGTSDRVDALIDQISTRIR</sequence>
<dbReference type="OrthoDB" id="21221at2759"/>
<keyword evidence="4" id="KW-0175">Coiled coil</keyword>
<dbReference type="Proteomes" id="UP001152799">
    <property type="component" value="Chromosome 9"/>
</dbReference>
<evidence type="ECO:0000313" key="7">
    <source>
        <dbReference type="Proteomes" id="UP001152799"/>
    </source>
</evidence>
<dbReference type="PANTHER" id="PTHR12378">
    <property type="entry name" value="DESUMOYLATING ISOPEPTIDASE"/>
    <property type="match status" value="1"/>
</dbReference>
<feature type="coiled-coil region" evidence="4">
    <location>
        <begin position="182"/>
        <end position="209"/>
    </location>
</feature>
<evidence type="ECO:0000256" key="2">
    <source>
        <dbReference type="ARBA" id="ARBA00022670"/>
    </source>
</evidence>
<dbReference type="GO" id="GO:0008233">
    <property type="term" value="F:peptidase activity"/>
    <property type="evidence" value="ECO:0007669"/>
    <property type="project" value="UniProtKB-KW"/>
</dbReference>
<dbReference type="GO" id="GO:0006508">
    <property type="term" value="P:proteolysis"/>
    <property type="evidence" value="ECO:0007669"/>
    <property type="project" value="UniProtKB-KW"/>
</dbReference>
<dbReference type="InterPro" id="IPR011989">
    <property type="entry name" value="ARM-like"/>
</dbReference>
<dbReference type="AlphaFoldDB" id="A0A9N9QK93"/>
<comment type="similarity">
    <text evidence="1">Belongs to the DeSI family.</text>
</comment>